<dbReference type="STRING" id="1798539.A2994_02360"/>
<comment type="caution">
    <text evidence="3">The sequence shown here is derived from an EMBL/GenBank/DDBJ whole genome shotgun (WGS) entry which is preliminary data.</text>
</comment>
<dbReference type="EMBL" id="METE01000004">
    <property type="protein sequence ID" value="OGB85438.1"/>
    <property type="molecule type" value="Genomic_DNA"/>
</dbReference>
<dbReference type="PANTHER" id="PTHR34039:SF1">
    <property type="entry name" value="UPF0102 PROTEIN YRAN"/>
    <property type="match status" value="1"/>
</dbReference>
<dbReference type="InterPro" id="IPR011335">
    <property type="entry name" value="Restrct_endonuc-II-like"/>
</dbReference>
<dbReference type="Pfam" id="PF02021">
    <property type="entry name" value="UPF0102"/>
    <property type="match status" value="1"/>
</dbReference>
<evidence type="ECO:0000256" key="2">
    <source>
        <dbReference type="HAMAP-Rule" id="MF_00048"/>
    </source>
</evidence>
<gene>
    <name evidence="3" type="ORF">A2994_02360</name>
</gene>
<dbReference type="Proteomes" id="UP000179010">
    <property type="component" value="Unassembled WGS sequence"/>
</dbReference>
<organism evidence="3 4">
    <name type="scientific">candidate division Kazan bacterium RIFCSPLOWO2_01_FULL_48_13</name>
    <dbReference type="NCBI Taxonomy" id="1798539"/>
    <lineage>
        <taxon>Bacteria</taxon>
        <taxon>Bacteria division Kazan-3B-28</taxon>
    </lineage>
</organism>
<dbReference type="InterPro" id="IPR003509">
    <property type="entry name" value="UPF0102_YraN-like"/>
</dbReference>
<evidence type="ECO:0000256" key="1">
    <source>
        <dbReference type="ARBA" id="ARBA00006738"/>
    </source>
</evidence>
<dbReference type="HAMAP" id="MF_00048">
    <property type="entry name" value="UPF0102"/>
    <property type="match status" value="1"/>
</dbReference>
<evidence type="ECO:0000313" key="4">
    <source>
        <dbReference type="Proteomes" id="UP000179010"/>
    </source>
</evidence>
<sequence length="117" mass="13242">MREAALGQSGEIVAGKLLAALGFIILERNFVCPLGEIDIIAERMGVRYFIEVKTRAGLSFGWPGEAVTYDKQRRLRRLADYHIVAARHPGPVDFGVVEVIYRPADRRYQAWLIDHAF</sequence>
<dbReference type="AlphaFoldDB" id="A0A1F4PP54"/>
<reference evidence="3 4" key="1">
    <citation type="journal article" date="2016" name="Nat. Commun.">
        <title>Thousands of microbial genomes shed light on interconnected biogeochemical processes in an aquifer system.</title>
        <authorList>
            <person name="Anantharaman K."/>
            <person name="Brown C.T."/>
            <person name="Hug L.A."/>
            <person name="Sharon I."/>
            <person name="Castelle C.J."/>
            <person name="Probst A.J."/>
            <person name="Thomas B.C."/>
            <person name="Singh A."/>
            <person name="Wilkins M.J."/>
            <person name="Karaoz U."/>
            <person name="Brodie E.L."/>
            <person name="Williams K.H."/>
            <person name="Hubbard S.S."/>
            <person name="Banfield J.F."/>
        </authorList>
    </citation>
    <scope>NUCLEOTIDE SEQUENCE [LARGE SCALE GENOMIC DNA]</scope>
</reference>
<dbReference type="Gene3D" id="3.40.1350.10">
    <property type="match status" value="1"/>
</dbReference>
<dbReference type="InterPro" id="IPR011856">
    <property type="entry name" value="tRNA_endonuc-like_dom_sf"/>
</dbReference>
<dbReference type="SUPFAM" id="SSF52980">
    <property type="entry name" value="Restriction endonuclease-like"/>
    <property type="match status" value="1"/>
</dbReference>
<accession>A0A1F4PP54</accession>
<dbReference type="PANTHER" id="PTHR34039">
    <property type="entry name" value="UPF0102 PROTEIN YRAN"/>
    <property type="match status" value="1"/>
</dbReference>
<name>A0A1F4PP54_UNCK3</name>
<protein>
    <recommendedName>
        <fullName evidence="2">UPF0102 protein A2994_02360</fullName>
    </recommendedName>
</protein>
<dbReference type="GO" id="GO:0003676">
    <property type="term" value="F:nucleic acid binding"/>
    <property type="evidence" value="ECO:0007669"/>
    <property type="project" value="InterPro"/>
</dbReference>
<dbReference type="CDD" id="cd20736">
    <property type="entry name" value="PoNe_Nuclease"/>
    <property type="match status" value="1"/>
</dbReference>
<evidence type="ECO:0000313" key="3">
    <source>
        <dbReference type="EMBL" id="OGB85438.1"/>
    </source>
</evidence>
<proteinExistence type="inferred from homology"/>
<comment type="similarity">
    <text evidence="1 2">Belongs to the UPF0102 family.</text>
</comment>